<feature type="region of interest" description="Disordered" evidence="1">
    <location>
        <begin position="332"/>
        <end position="361"/>
    </location>
</feature>
<feature type="compositionally biased region" description="Polar residues" evidence="1">
    <location>
        <begin position="520"/>
        <end position="535"/>
    </location>
</feature>
<accession>A0A0K8TYK5</accession>
<evidence type="ECO:0000313" key="2">
    <source>
        <dbReference type="EMBL" id="JAI19346.1"/>
    </source>
</evidence>
<protein>
    <submittedName>
        <fullName evidence="2">Protein suppressor of underreplication</fullName>
    </submittedName>
</protein>
<feature type="compositionally biased region" description="Polar residues" evidence="1">
    <location>
        <begin position="660"/>
        <end position="676"/>
    </location>
</feature>
<feature type="compositionally biased region" description="Polar residues" evidence="1">
    <location>
        <begin position="847"/>
        <end position="859"/>
    </location>
</feature>
<feature type="region of interest" description="Disordered" evidence="1">
    <location>
        <begin position="792"/>
        <end position="817"/>
    </location>
</feature>
<feature type="compositionally biased region" description="Basic and acidic residues" evidence="1">
    <location>
        <begin position="617"/>
        <end position="639"/>
    </location>
</feature>
<feature type="compositionally biased region" description="Basic and acidic residues" evidence="1">
    <location>
        <begin position="537"/>
        <end position="566"/>
    </location>
</feature>
<gene>
    <name evidence="2" type="primary">SuUR_0</name>
    <name evidence="2" type="ORF">c1_g3_i5</name>
</gene>
<sequence>MRLPSGVDGQMLFQMTQLCKGFRTDVTNMLAFVLMLTQHMFLQMIECRKWLITEFTGILESPPNIIIAKWATLRSTIDGNKYNYDYIIIDNRGLMMSNNFCMSMLLSNYENKVNLIISSNDVTSDLKLLHNSLRLGGRLEHQYEQFKVFESKYKLPDSKDVLNKIADLEQYFLKREMISDFCKDFRLRRYRHQFEDELPLVDAERYKINLDLWRSNNSQKSNDNVNNLNANSETPTEELFNQALALDREITHIIDGQKAEALVMANNEASDDALSMSPLLIDSDSCNSDDTEEVVDITNQEIGLPPKNKSPAPDIYEFVDLSTEKCSEEYVSSVSRAKPNTAKQTTETRSNSRSPVLKSNHIKTIVIKDTEEIDNSKELTKGQPNRKKTKLQASKKVLEKMTNGKQADKNDNQNEGLNTRVEKNAVKVNDSNKNATVAKRQMRNKNVIKPQQNVVAESQTSQVKVNNKDNTITTTKRRTVKQPEKYVKQTANKIISTDKTKLATPAKQKNLVKSLKNEETLNTTDKAVEHTSPNKFNEAKQHTDKPVRGKDQTLTEKCTVSKERAVKSKQNVSESIETPRRLRQTRGDKTDVRKDTKVETTEKVTPATVESRNTKKKAPESDKVNENKSAKNSSKDDVVKQTVKPKSKNNTRVDVPATPTARNTRSMQRQTRSTDAGKSKYMKTPLILDDSRKPKRKRARLNDCAKAGTKAQQEDESSSVEAETTRKRKKNEKEKIATEDNSNASAKTAQSKGKKRQTNNKVIDTTDSAILPCSGNTEDMQCGQKIIADTQTDDGFLRPPTPVRNIRNSEPKNFLPTPIGINDSEVVFVPCTDAPHKNQSIVVLSSSTDEGSVSSQHSAQSRRTRALKQKTALKRTATDIANTSPLLTTPTFGELLAKQRMQRKSPDLFSASTELGLTCTQKTASDRHDGVEAFQGFKIFGSEVKQMQQQNAQTVGGKKSKQVLSRGRSCLNILEKMFDTPATQATDAAPTAQTQTQPKTKTTNTQKSTKKAPDSKLVKRATRGSQPVMPTLPNAVSATQQQQHEKNKQTQNNGTATNQVISGALVDEEIFEITNNDAFGSVMRINSNGEISPVQTTTRGLQPTQHNKITNYLIGTTQLTPTETTMDERTPSKRTQTPLSGTVARRSPKNKSTQSTKLTKWFQKNGTLNDLQANATQNDPNLRTHSRNTMAKRLKRRCLELSFRN</sequence>
<feature type="region of interest" description="Disordered" evidence="1">
    <location>
        <begin position="981"/>
        <end position="1056"/>
    </location>
</feature>
<feature type="region of interest" description="Disordered" evidence="1">
    <location>
        <begin position="1120"/>
        <end position="1156"/>
    </location>
</feature>
<organism evidence="2">
    <name type="scientific">Bactrocera latifrons</name>
    <name type="common">Malaysian fruit fly</name>
    <name type="synonym">Chaetodacus latifrons</name>
    <dbReference type="NCBI Taxonomy" id="174628"/>
    <lineage>
        <taxon>Eukaryota</taxon>
        <taxon>Metazoa</taxon>
        <taxon>Ecdysozoa</taxon>
        <taxon>Arthropoda</taxon>
        <taxon>Hexapoda</taxon>
        <taxon>Insecta</taxon>
        <taxon>Pterygota</taxon>
        <taxon>Neoptera</taxon>
        <taxon>Endopterygota</taxon>
        <taxon>Diptera</taxon>
        <taxon>Brachycera</taxon>
        <taxon>Muscomorpha</taxon>
        <taxon>Tephritoidea</taxon>
        <taxon>Tephritidae</taxon>
        <taxon>Bactrocera</taxon>
        <taxon>Bactrocera</taxon>
    </lineage>
</organism>
<dbReference type="OrthoDB" id="6819249at2759"/>
<feature type="region of interest" description="Disordered" evidence="1">
    <location>
        <begin position="400"/>
        <end position="423"/>
    </location>
</feature>
<proteinExistence type="predicted"/>
<feature type="region of interest" description="Disordered" evidence="1">
    <location>
        <begin position="508"/>
        <end position="763"/>
    </location>
</feature>
<name>A0A0K8TYK5_BACLA</name>
<dbReference type="EMBL" id="GDHF01032968">
    <property type="protein sequence ID" value="JAI19346.1"/>
    <property type="molecule type" value="Transcribed_RNA"/>
</dbReference>
<dbReference type="AlphaFoldDB" id="A0A0K8TYK5"/>
<feature type="compositionally biased region" description="Basic and acidic residues" evidence="1">
    <location>
        <begin position="577"/>
        <end position="602"/>
    </location>
</feature>
<feature type="compositionally biased region" description="Polar residues" evidence="1">
    <location>
        <begin position="739"/>
        <end position="751"/>
    </location>
</feature>
<feature type="region of interest" description="Disordered" evidence="1">
    <location>
        <begin position="847"/>
        <end position="868"/>
    </location>
</feature>
<reference evidence="2" key="1">
    <citation type="submission" date="2015-06" db="EMBL/GenBank/DDBJ databases">
        <authorList>
            <person name="Hoefler B.C."/>
            <person name="Straight P.D."/>
        </authorList>
    </citation>
    <scope>NUCLEOTIDE SEQUENCE</scope>
</reference>
<feature type="compositionally biased region" description="Low complexity" evidence="1">
    <location>
        <begin position="981"/>
        <end position="1007"/>
    </location>
</feature>
<evidence type="ECO:0000256" key="1">
    <source>
        <dbReference type="SAM" id="MobiDB-lite"/>
    </source>
</evidence>
<feature type="compositionally biased region" description="Polar residues" evidence="1">
    <location>
        <begin position="341"/>
        <end position="354"/>
    </location>
</feature>